<organism evidence="4 5">
    <name type="scientific">Flavobacterium polysaccharolyticum</name>
    <dbReference type="NCBI Taxonomy" id="3133148"/>
    <lineage>
        <taxon>Bacteria</taxon>
        <taxon>Pseudomonadati</taxon>
        <taxon>Bacteroidota</taxon>
        <taxon>Flavobacteriia</taxon>
        <taxon>Flavobacteriales</taxon>
        <taxon>Flavobacteriaceae</taxon>
        <taxon>Flavobacterium</taxon>
    </lineage>
</organism>
<evidence type="ECO:0000313" key="4">
    <source>
        <dbReference type="EMBL" id="MEM0577831.1"/>
    </source>
</evidence>
<name>A0ABU9NRB1_9FLAO</name>
<dbReference type="Gene3D" id="3.50.50.60">
    <property type="entry name" value="FAD/NAD(P)-binding domain"/>
    <property type="match status" value="2"/>
</dbReference>
<dbReference type="PRINTS" id="PR00469">
    <property type="entry name" value="PNDRDTASEII"/>
</dbReference>
<dbReference type="SUPFAM" id="SSF51905">
    <property type="entry name" value="FAD/NAD(P)-binding domain"/>
    <property type="match status" value="2"/>
</dbReference>
<comment type="caution">
    <text evidence="4">The sequence shown here is derived from an EMBL/GenBank/DDBJ whole genome shotgun (WGS) entry which is preliminary data.</text>
</comment>
<dbReference type="InterPro" id="IPR023753">
    <property type="entry name" value="FAD/NAD-binding_dom"/>
</dbReference>
<keyword evidence="2" id="KW-0560">Oxidoreductase</keyword>
<dbReference type="InterPro" id="IPR050097">
    <property type="entry name" value="Ferredoxin-NADP_redctase_2"/>
</dbReference>
<protein>
    <submittedName>
        <fullName evidence="4">NAD(P)/FAD-dependent oxidoreductase</fullName>
    </submittedName>
</protein>
<dbReference type="PANTHER" id="PTHR48105">
    <property type="entry name" value="THIOREDOXIN REDUCTASE 1-RELATED-RELATED"/>
    <property type="match status" value="1"/>
</dbReference>
<evidence type="ECO:0000313" key="5">
    <source>
        <dbReference type="Proteomes" id="UP001468798"/>
    </source>
</evidence>
<reference evidence="4 5" key="1">
    <citation type="submission" date="2024-03" db="EMBL/GenBank/DDBJ databases">
        <title>Two novel species of the genus Flavobacterium exhibiting potentially degradation of complex polysaccharides.</title>
        <authorList>
            <person name="Lian X."/>
        </authorList>
    </citation>
    <scope>NUCLEOTIDE SEQUENCE [LARGE SCALE GENOMIC DNA]</scope>
    <source>
        <strain evidence="4 5">N6</strain>
    </source>
</reference>
<dbReference type="EMBL" id="JBCGDP010000016">
    <property type="protein sequence ID" value="MEM0577831.1"/>
    <property type="molecule type" value="Genomic_DNA"/>
</dbReference>
<sequence>MTDNKNFDAIIVGGSYAGLSAAMALGRALRSVLIIDSGLPCNRQTPHSHNFITQDGEKPRVIAEKAKKQVLKYDTVKFVTDLAVSGSKTDKGFEISTQSGKVFLAKKLVFATGLKDRMLKIEGFSECWGITVIHCPYCHGYEVKNQKTGILANGDGAFHLARLIHNWTKDLTIFTNGKSELTQEQTDEIKRHNISIVEKEITSLKHKNGVVEEIIFSDNSSFELKAIYSRPPFEQHCKIPELLGCELTEQGLIKVDGFQQTTVENIFACGDSTNPVRAVSYAVSTGNNTGVFLNNAMTEEDFSK</sequence>
<evidence type="ECO:0000256" key="2">
    <source>
        <dbReference type="ARBA" id="ARBA00023002"/>
    </source>
</evidence>
<proteinExistence type="predicted"/>
<evidence type="ECO:0000256" key="1">
    <source>
        <dbReference type="ARBA" id="ARBA00022630"/>
    </source>
</evidence>
<accession>A0ABU9NRB1</accession>
<evidence type="ECO:0000259" key="3">
    <source>
        <dbReference type="Pfam" id="PF07992"/>
    </source>
</evidence>
<dbReference type="Pfam" id="PF07992">
    <property type="entry name" value="Pyr_redox_2"/>
    <property type="match status" value="1"/>
</dbReference>
<feature type="domain" description="FAD/NAD(P)-binding" evidence="3">
    <location>
        <begin position="8"/>
        <end position="286"/>
    </location>
</feature>
<dbReference type="InterPro" id="IPR036188">
    <property type="entry name" value="FAD/NAD-bd_sf"/>
</dbReference>
<dbReference type="Proteomes" id="UP001468798">
    <property type="component" value="Unassembled WGS sequence"/>
</dbReference>
<gene>
    <name evidence="4" type="ORF">WFZ86_15095</name>
</gene>
<keyword evidence="1" id="KW-0285">Flavoprotein</keyword>
<keyword evidence="5" id="KW-1185">Reference proteome</keyword>
<dbReference type="RefSeq" id="WP_342692700.1">
    <property type="nucleotide sequence ID" value="NZ_JBCGDP010000016.1"/>
</dbReference>
<dbReference type="PRINTS" id="PR00368">
    <property type="entry name" value="FADPNR"/>
</dbReference>